<dbReference type="GO" id="GO:0009696">
    <property type="term" value="P:salicylic acid metabolic process"/>
    <property type="evidence" value="ECO:0007669"/>
    <property type="project" value="TreeGrafter"/>
</dbReference>
<dbReference type="PANTHER" id="PTHR10992:SF1083">
    <property type="entry name" value="METHYLESTERASE 1"/>
    <property type="match status" value="1"/>
</dbReference>
<evidence type="ECO:0000256" key="1">
    <source>
        <dbReference type="ARBA" id="ARBA00022801"/>
    </source>
</evidence>
<dbReference type="GO" id="GO:0009694">
    <property type="term" value="P:jasmonic acid metabolic process"/>
    <property type="evidence" value="ECO:0007669"/>
    <property type="project" value="TreeGrafter"/>
</dbReference>
<dbReference type="GO" id="GO:0080031">
    <property type="term" value="F:methyl salicylate esterase activity"/>
    <property type="evidence" value="ECO:0007669"/>
    <property type="project" value="TreeGrafter"/>
</dbReference>
<keyword evidence="4" id="KW-1185">Reference proteome</keyword>
<name>A0AAV7GX74_DENCH</name>
<evidence type="ECO:0000259" key="2">
    <source>
        <dbReference type="Pfam" id="PF12697"/>
    </source>
</evidence>
<keyword evidence="1" id="KW-0378">Hydrolase</keyword>
<dbReference type="InterPro" id="IPR029058">
    <property type="entry name" value="AB_hydrolase_fold"/>
</dbReference>
<organism evidence="3 4">
    <name type="scientific">Dendrobium chrysotoxum</name>
    <name type="common">Orchid</name>
    <dbReference type="NCBI Taxonomy" id="161865"/>
    <lineage>
        <taxon>Eukaryota</taxon>
        <taxon>Viridiplantae</taxon>
        <taxon>Streptophyta</taxon>
        <taxon>Embryophyta</taxon>
        <taxon>Tracheophyta</taxon>
        <taxon>Spermatophyta</taxon>
        <taxon>Magnoliopsida</taxon>
        <taxon>Liliopsida</taxon>
        <taxon>Asparagales</taxon>
        <taxon>Orchidaceae</taxon>
        <taxon>Epidendroideae</taxon>
        <taxon>Malaxideae</taxon>
        <taxon>Dendrobiinae</taxon>
        <taxon>Dendrobium</taxon>
    </lineage>
</organism>
<dbReference type="AlphaFoldDB" id="A0AAV7GX74"/>
<dbReference type="PANTHER" id="PTHR10992">
    <property type="entry name" value="METHYLESTERASE FAMILY MEMBER"/>
    <property type="match status" value="1"/>
</dbReference>
<dbReference type="Gene3D" id="3.40.50.1820">
    <property type="entry name" value="alpha/beta hydrolase"/>
    <property type="match status" value="1"/>
</dbReference>
<dbReference type="FunFam" id="3.40.50.1820:FF:000051">
    <property type="entry name" value="(S)-hydroxynitrile lyase"/>
    <property type="match status" value="1"/>
</dbReference>
<protein>
    <recommendedName>
        <fullName evidence="2">AB hydrolase-1 domain-containing protein</fullName>
    </recommendedName>
</protein>
<accession>A0AAV7GX74</accession>
<reference evidence="3 4" key="1">
    <citation type="journal article" date="2021" name="Hortic Res">
        <title>Chromosome-scale assembly of the Dendrobium chrysotoxum genome enhances the understanding of orchid evolution.</title>
        <authorList>
            <person name="Zhang Y."/>
            <person name="Zhang G.Q."/>
            <person name="Zhang D."/>
            <person name="Liu X.D."/>
            <person name="Xu X.Y."/>
            <person name="Sun W.H."/>
            <person name="Yu X."/>
            <person name="Zhu X."/>
            <person name="Wang Z.W."/>
            <person name="Zhao X."/>
            <person name="Zhong W.Y."/>
            <person name="Chen H."/>
            <person name="Yin W.L."/>
            <person name="Huang T."/>
            <person name="Niu S.C."/>
            <person name="Liu Z.J."/>
        </authorList>
    </citation>
    <scope>NUCLEOTIDE SEQUENCE [LARGE SCALE GENOMIC DNA]</scope>
    <source>
        <strain evidence="3">Lindl</strain>
    </source>
</reference>
<dbReference type="SUPFAM" id="SSF53474">
    <property type="entry name" value="alpha/beta-Hydrolases"/>
    <property type="match status" value="1"/>
</dbReference>
<gene>
    <name evidence="3" type="ORF">IEQ34_010906</name>
</gene>
<evidence type="ECO:0000313" key="4">
    <source>
        <dbReference type="Proteomes" id="UP000775213"/>
    </source>
</evidence>
<proteinExistence type="predicted"/>
<dbReference type="Pfam" id="PF12697">
    <property type="entry name" value="Abhydrolase_6"/>
    <property type="match status" value="1"/>
</dbReference>
<feature type="domain" description="AB hydrolase-1" evidence="2">
    <location>
        <begin position="21"/>
        <end position="265"/>
    </location>
</feature>
<dbReference type="EMBL" id="JAGFBR010000010">
    <property type="protein sequence ID" value="KAH0460243.1"/>
    <property type="molecule type" value="Genomic_DNA"/>
</dbReference>
<comment type="caution">
    <text evidence="3">The sequence shown here is derived from an EMBL/GenBank/DDBJ whole genome shotgun (WGS) entry which is preliminary data.</text>
</comment>
<dbReference type="InterPro" id="IPR000073">
    <property type="entry name" value="AB_hydrolase_1"/>
</dbReference>
<dbReference type="GO" id="GO:0080030">
    <property type="term" value="F:methyl indole-3-acetate esterase activity"/>
    <property type="evidence" value="ECO:0007669"/>
    <property type="project" value="TreeGrafter"/>
</dbReference>
<dbReference type="Proteomes" id="UP000775213">
    <property type="component" value="Unassembled WGS sequence"/>
</dbReference>
<evidence type="ECO:0000313" key="3">
    <source>
        <dbReference type="EMBL" id="KAH0460243.1"/>
    </source>
</evidence>
<dbReference type="GO" id="GO:0080032">
    <property type="term" value="F:methyl jasmonate esterase activity"/>
    <property type="evidence" value="ECO:0007669"/>
    <property type="project" value="TreeGrafter"/>
</dbReference>
<dbReference type="InterPro" id="IPR045889">
    <property type="entry name" value="MES/HNL"/>
</dbReference>
<sequence length="276" mass="31040">MHLLPHATSITEMIPEQQLKIIFVHGACHGAWTWYKVEAALRSEGHSVLTLDLAASGVNEKRMVEDVFTFAEYSQPLMQTLAELPEGEKAVLVGHSLGGLNLAFAMETFPEKIAVAVFVTAFMPDTVSPPPYVFSKLGESISAVAWMDTEFEEVRVPEREEPFFTMLFGPQFMGKHLYQLCAPEDLALANSLVRTGSLFQEDLKKAPILSKEGYGSVDKVYIICKQDAAITEDYQRWMISNNQVKEVMEIEADHMVMLSRPQELCKHLISVLHKYI</sequence>